<dbReference type="Proteomes" id="UP000570493">
    <property type="component" value="Unassembled WGS sequence"/>
</dbReference>
<evidence type="ECO:0000256" key="3">
    <source>
        <dbReference type="ARBA" id="ARBA00022670"/>
    </source>
</evidence>
<dbReference type="Gene3D" id="1.20.1540.10">
    <property type="entry name" value="Rhomboid-like"/>
    <property type="match status" value="1"/>
</dbReference>
<evidence type="ECO:0000256" key="8">
    <source>
        <dbReference type="SAM" id="Phobius"/>
    </source>
</evidence>
<feature type="transmembrane region" description="Helical" evidence="8">
    <location>
        <begin position="92"/>
        <end position="111"/>
    </location>
</feature>
<gene>
    <name evidence="10" type="ORF">HHO47_12410</name>
</gene>
<evidence type="ECO:0000256" key="5">
    <source>
        <dbReference type="ARBA" id="ARBA00022801"/>
    </source>
</evidence>
<evidence type="ECO:0000259" key="9">
    <source>
        <dbReference type="Pfam" id="PF01694"/>
    </source>
</evidence>
<evidence type="ECO:0000256" key="6">
    <source>
        <dbReference type="ARBA" id="ARBA00022989"/>
    </source>
</evidence>
<dbReference type="GO" id="GO:0006508">
    <property type="term" value="P:proteolysis"/>
    <property type="evidence" value="ECO:0007669"/>
    <property type="project" value="UniProtKB-KW"/>
</dbReference>
<proteinExistence type="inferred from homology"/>
<protein>
    <submittedName>
        <fullName evidence="10">Rhomboid family intramembrane serine protease</fullName>
    </submittedName>
</protein>
<evidence type="ECO:0000313" key="11">
    <source>
        <dbReference type="Proteomes" id="UP000570493"/>
    </source>
</evidence>
<dbReference type="GO" id="GO:0016020">
    <property type="term" value="C:membrane"/>
    <property type="evidence" value="ECO:0007669"/>
    <property type="project" value="UniProtKB-SubCell"/>
</dbReference>
<evidence type="ECO:0000256" key="2">
    <source>
        <dbReference type="ARBA" id="ARBA00009045"/>
    </source>
</evidence>
<accession>A0A7Y0DTY9</accession>
<keyword evidence="5" id="KW-0378">Hydrolase</keyword>
<feature type="transmembrane region" description="Helical" evidence="8">
    <location>
        <begin position="167"/>
        <end position="187"/>
    </location>
</feature>
<comment type="caution">
    <text evidence="10">The sequence shown here is derived from an EMBL/GenBank/DDBJ whole genome shotgun (WGS) entry which is preliminary data.</text>
</comment>
<dbReference type="InterPro" id="IPR035952">
    <property type="entry name" value="Rhomboid-like_sf"/>
</dbReference>
<organism evidence="10 11">
    <name type="scientific">Pseudoalteromonas arctica</name>
    <dbReference type="NCBI Taxonomy" id="394751"/>
    <lineage>
        <taxon>Bacteria</taxon>
        <taxon>Pseudomonadati</taxon>
        <taxon>Pseudomonadota</taxon>
        <taxon>Gammaproteobacteria</taxon>
        <taxon>Alteromonadales</taxon>
        <taxon>Pseudoalteromonadaceae</taxon>
        <taxon>Pseudoalteromonas</taxon>
    </lineage>
</organism>
<dbReference type="GO" id="GO:0004252">
    <property type="term" value="F:serine-type endopeptidase activity"/>
    <property type="evidence" value="ECO:0007669"/>
    <property type="project" value="InterPro"/>
</dbReference>
<evidence type="ECO:0000256" key="7">
    <source>
        <dbReference type="ARBA" id="ARBA00023136"/>
    </source>
</evidence>
<dbReference type="Pfam" id="PF01694">
    <property type="entry name" value="Rhomboid"/>
    <property type="match status" value="1"/>
</dbReference>
<keyword evidence="7 8" id="KW-0472">Membrane</keyword>
<dbReference type="InterPro" id="IPR022764">
    <property type="entry name" value="Peptidase_S54_rhomboid_dom"/>
</dbReference>
<keyword evidence="3 10" id="KW-0645">Protease</keyword>
<evidence type="ECO:0000256" key="1">
    <source>
        <dbReference type="ARBA" id="ARBA00004141"/>
    </source>
</evidence>
<feature type="transmembrane region" description="Helical" evidence="8">
    <location>
        <begin position="117"/>
        <end position="135"/>
    </location>
</feature>
<dbReference type="PANTHER" id="PTHR43066:SF1">
    <property type="entry name" value="RHOMBOID PROTEIN 2"/>
    <property type="match status" value="1"/>
</dbReference>
<name>A0A7Y0DTY9_9GAMM</name>
<reference evidence="10" key="1">
    <citation type="submission" date="2020-04" db="EMBL/GenBank/DDBJ databases">
        <title>Genome Sequencing for Pseudoaltermonas arctica.</title>
        <authorList>
            <person name="Elkins N.S."/>
        </authorList>
    </citation>
    <scope>NUCLEOTIDE SEQUENCE [LARGE SCALE GENOMIC DNA]</scope>
    <source>
        <strain evidence="10">NEC-BIFX-2020_0012</strain>
    </source>
</reference>
<comment type="subcellular location">
    <subcellularLocation>
        <location evidence="1">Membrane</location>
        <topology evidence="1">Multi-pass membrane protein</topology>
    </subcellularLocation>
</comment>
<feature type="transmembrane region" description="Helical" evidence="8">
    <location>
        <begin position="142"/>
        <end position="161"/>
    </location>
</feature>
<feature type="domain" description="Peptidase S54 rhomboid" evidence="9">
    <location>
        <begin position="55"/>
        <end position="188"/>
    </location>
</feature>
<sequence>MANQKSSLSVPPLASKRFTLISIILLCVLLQIINSLPGVNLNGLGIYPRSLSGLMGIFFAPFLHGGWAHLLSNLIPFAVLGWLVCQYSVKRFWAVFIFTAVVGGLLVWLFGRANLHVGLSGVLYGLWGFLICYGIMHRSFKAIAISVAVVFLYSGLIWGVLPQRPHVSFESHLFGALAGILIGYYLAKQDKKSASYKP</sequence>
<dbReference type="RefSeq" id="WP_169020573.1">
    <property type="nucleotide sequence ID" value="NZ_JABBMT010000019.1"/>
</dbReference>
<evidence type="ECO:0000313" key="10">
    <source>
        <dbReference type="EMBL" id="NMM41597.1"/>
    </source>
</evidence>
<keyword evidence="11" id="KW-1185">Reference proteome</keyword>
<dbReference type="SUPFAM" id="SSF144091">
    <property type="entry name" value="Rhomboid-like"/>
    <property type="match status" value="1"/>
</dbReference>
<comment type="similarity">
    <text evidence="2">Belongs to the peptidase S54 family.</text>
</comment>
<evidence type="ECO:0000256" key="4">
    <source>
        <dbReference type="ARBA" id="ARBA00022692"/>
    </source>
</evidence>
<dbReference type="PANTHER" id="PTHR43066">
    <property type="entry name" value="RHOMBOID-RELATED PROTEIN"/>
    <property type="match status" value="1"/>
</dbReference>
<keyword evidence="6 8" id="KW-1133">Transmembrane helix</keyword>
<dbReference type="AlphaFoldDB" id="A0A7Y0DTY9"/>
<dbReference type="EMBL" id="JABBMT010000019">
    <property type="protein sequence ID" value="NMM41597.1"/>
    <property type="molecule type" value="Genomic_DNA"/>
</dbReference>
<keyword evidence="4 8" id="KW-0812">Transmembrane</keyword>
<feature type="transmembrane region" description="Helical" evidence="8">
    <location>
        <begin position="59"/>
        <end position="85"/>
    </location>
</feature>